<proteinExistence type="predicted"/>
<dbReference type="PROSITE" id="PS51186">
    <property type="entry name" value="GNAT"/>
    <property type="match status" value="2"/>
</dbReference>
<dbReference type="InterPro" id="IPR050680">
    <property type="entry name" value="YpeA/RimI_acetyltransf"/>
</dbReference>
<dbReference type="InterPro" id="IPR000182">
    <property type="entry name" value="GNAT_dom"/>
</dbReference>
<dbReference type="RefSeq" id="WP_343761715.1">
    <property type="nucleotide sequence ID" value="NZ_BAAACG010000010.1"/>
</dbReference>
<dbReference type="InterPro" id="IPR016181">
    <property type="entry name" value="Acyl_CoA_acyltransferase"/>
</dbReference>
<evidence type="ECO:0000256" key="1">
    <source>
        <dbReference type="ARBA" id="ARBA00022679"/>
    </source>
</evidence>
<comment type="caution">
    <text evidence="4">The sequence shown here is derived from an EMBL/GenBank/DDBJ whole genome shotgun (WGS) entry which is preliminary data.</text>
</comment>
<name>A0ABP3UWF5_9CLOT</name>
<dbReference type="SUPFAM" id="SSF55729">
    <property type="entry name" value="Acyl-CoA N-acyltransferases (Nat)"/>
    <property type="match status" value="2"/>
</dbReference>
<evidence type="ECO:0000256" key="2">
    <source>
        <dbReference type="ARBA" id="ARBA00023315"/>
    </source>
</evidence>
<keyword evidence="2" id="KW-0012">Acyltransferase</keyword>
<keyword evidence="5" id="KW-1185">Reference proteome</keyword>
<dbReference type="CDD" id="cd04301">
    <property type="entry name" value="NAT_SF"/>
    <property type="match status" value="1"/>
</dbReference>
<protein>
    <submittedName>
        <fullName evidence="4">GNAT family N-acetyltransferase</fullName>
    </submittedName>
</protein>
<evidence type="ECO:0000259" key="3">
    <source>
        <dbReference type="PROSITE" id="PS51186"/>
    </source>
</evidence>
<sequence length="284" mass="33126">MITYKTLENTNIESLHQTFLSAFSDYEVKINLPLWKFQNMLKRRGYVPNLSIGAFEDEKLVGFVLNGFRNWNNKETLYDLGTGVIREYRKQGVTSSMLLAMKKLVKYKKANQYLLEVIKSNTAAVKLYKKQGFEIIRDFSCFEIDKNKYKKEENYQVKHINKIDETIWKKLEKFHDFKPSWQNSIDSIKATEDSFIYSIVYLEDSIAGYGVIDKKTGDIPQIAVSKDHRHKGIGRSIVTDLIKNTESHKINISNVDNSSKSMKEFLLKLGFENIVEQYEMILKL</sequence>
<dbReference type="PANTHER" id="PTHR43420:SF44">
    <property type="entry name" value="ACETYLTRANSFERASE YPEA"/>
    <property type="match status" value="1"/>
</dbReference>
<organism evidence="4 5">
    <name type="scientific">Clostridium oceanicum</name>
    <dbReference type="NCBI Taxonomy" id="1543"/>
    <lineage>
        <taxon>Bacteria</taxon>
        <taxon>Bacillati</taxon>
        <taxon>Bacillota</taxon>
        <taxon>Clostridia</taxon>
        <taxon>Eubacteriales</taxon>
        <taxon>Clostridiaceae</taxon>
        <taxon>Clostridium</taxon>
    </lineage>
</organism>
<dbReference type="Pfam" id="PF13673">
    <property type="entry name" value="Acetyltransf_10"/>
    <property type="match status" value="1"/>
</dbReference>
<dbReference type="EMBL" id="BAAACG010000010">
    <property type="protein sequence ID" value="GAA0741550.1"/>
    <property type="molecule type" value="Genomic_DNA"/>
</dbReference>
<evidence type="ECO:0000313" key="4">
    <source>
        <dbReference type="EMBL" id="GAA0741550.1"/>
    </source>
</evidence>
<dbReference type="Proteomes" id="UP001501510">
    <property type="component" value="Unassembled WGS sequence"/>
</dbReference>
<dbReference type="Gene3D" id="3.40.630.30">
    <property type="match status" value="2"/>
</dbReference>
<accession>A0ABP3UWF5</accession>
<keyword evidence="1" id="KW-0808">Transferase</keyword>
<dbReference type="Pfam" id="PF00583">
    <property type="entry name" value="Acetyltransf_1"/>
    <property type="match status" value="1"/>
</dbReference>
<feature type="domain" description="N-acetyltransferase" evidence="3">
    <location>
        <begin position="158"/>
        <end position="284"/>
    </location>
</feature>
<gene>
    <name evidence="4" type="ORF">GCM10008906_22800</name>
</gene>
<reference evidence="5" key="1">
    <citation type="journal article" date="2019" name="Int. J. Syst. Evol. Microbiol.">
        <title>The Global Catalogue of Microorganisms (GCM) 10K type strain sequencing project: providing services to taxonomists for standard genome sequencing and annotation.</title>
        <authorList>
            <consortium name="The Broad Institute Genomics Platform"/>
            <consortium name="The Broad Institute Genome Sequencing Center for Infectious Disease"/>
            <person name="Wu L."/>
            <person name="Ma J."/>
        </authorList>
    </citation>
    <scope>NUCLEOTIDE SEQUENCE [LARGE SCALE GENOMIC DNA]</scope>
    <source>
        <strain evidence="5">JCM 1407</strain>
    </source>
</reference>
<evidence type="ECO:0000313" key="5">
    <source>
        <dbReference type="Proteomes" id="UP001501510"/>
    </source>
</evidence>
<dbReference type="PANTHER" id="PTHR43420">
    <property type="entry name" value="ACETYLTRANSFERASE"/>
    <property type="match status" value="1"/>
</dbReference>
<feature type="domain" description="N-acetyltransferase" evidence="3">
    <location>
        <begin position="2"/>
        <end position="156"/>
    </location>
</feature>